<keyword evidence="2" id="KW-0805">Transcription regulation</keyword>
<feature type="domain" description="HTH lysR-type" evidence="5">
    <location>
        <begin position="1"/>
        <end position="58"/>
    </location>
</feature>
<comment type="caution">
    <text evidence="6">The sequence shown here is derived from an EMBL/GenBank/DDBJ whole genome shotgun (WGS) entry which is preliminary data.</text>
</comment>
<dbReference type="SUPFAM" id="SSF53850">
    <property type="entry name" value="Periplasmic binding protein-like II"/>
    <property type="match status" value="1"/>
</dbReference>
<dbReference type="RefSeq" id="WP_249916269.1">
    <property type="nucleotide sequence ID" value="NZ_JAMGBB010000001.1"/>
</dbReference>
<dbReference type="PANTHER" id="PTHR30346:SF28">
    <property type="entry name" value="HTH-TYPE TRANSCRIPTIONAL REGULATOR CYNR"/>
    <property type="match status" value="1"/>
</dbReference>
<dbReference type="InterPro" id="IPR005119">
    <property type="entry name" value="LysR_subst-bd"/>
</dbReference>
<evidence type="ECO:0000256" key="1">
    <source>
        <dbReference type="ARBA" id="ARBA00009437"/>
    </source>
</evidence>
<dbReference type="InterPro" id="IPR036388">
    <property type="entry name" value="WH-like_DNA-bd_sf"/>
</dbReference>
<keyword evidence="4" id="KW-0804">Transcription</keyword>
<keyword evidence="7" id="KW-1185">Reference proteome</keyword>
<gene>
    <name evidence="6" type="ORF">LZ518_12300</name>
</gene>
<dbReference type="PRINTS" id="PR00039">
    <property type="entry name" value="HTHLYSR"/>
</dbReference>
<dbReference type="PROSITE" id="PS50931">
    <property type="entry name" value="HTH_LYSR"/>
    <property type="match status" value="1"/>
</dbReference>
<sequence length="313" mass="34920">MEMQQVRYFVALADTLNFTRAAEKCNVSQPALTRAIQQLEHELGGPLFHRERGNTHLSELGRMMLPYLAGVDEQCKAAKEQAKAVKKLERATLTIGTMCTIGPQLVSNLMIRFQAAHPDVEVRVVDAGAPQMIEMLEKGELEVAIVGVPGELPESLHQLPVFQERFVILLPPNHRLVAHDEVKAAELDKEPYVSRSNCEVFEPVRKELNTRGVYLRKVFSSPRDDWVQGMIQAGLGLGFFPEFSVTYPDLVVRPLVDPTFYRTVYLATVRGRPHSPAVGAFVQEARRFPWPSSRLPAPVAETIVVGEQVMAVG</sequence>
<name>A0ABT0SBY2_9SPHN</name>
<evidence type="ECO:0000313" key="7">
    <source>
        <dbReference type="Proteomes" id="UP001165383"/>
    </source>
</evidence>
<evidence type="ECO:0000256" key="3">
    <source>
        <dbReference type="ARBA" id="ARBA00023125"/>
    </source>
</evidence>
<dbReference type="Gene3D" id="1.10.10.10">
    <property type="entry name" value="Winged helix-like DNA-binding domain superfamily/Winged helix DNA-binding domain"/>
    <property type="match status" value="1"/>
</dbReference>
<dbReference type="Gene3D" id="3.40.190.10">
    <property type="entry name" value="Periplasmic binding protein-like II"/>
    <property type="match status" value="2"/>
</dbReference>
<dbReference type="EMBL" id="JAMGBB010000001">
    <property type="protein sequence ID" value="MCL6741909.1"/>
    <property type="molecule type" value="Genomic_DNA"/>
</dbReference>
<evidence type="ECO:0000256" key="2">
    <source>
        <dbReference type="ARBA" id="ARBA00023015"/>
    </source>
</evidence>
<dbReference type="InterPro" id="IPR000847">
    <property type="entry name" value="LysR_HTH_N"/>
</dbReference>
<keyword evidence="3" id="KW-0238">DNA-binding</keyword>
<evidence type="ECO:0000256" key="4">
    <source>
        <dbReference type="ARBA" id="ARBA00023163"/>
    </source>
</evidence>
<accession>A0ABT0SBY2</accession>
<protein>
    <submittedName>
        <fullName evidence="6">LysR family transcriptional regulator</fullName>
    </submittedName>
</protein>
<dbReference type="PANTHER" id="PTHR30346">
    <property type="entry name" value="TRANSCRIPTIONAL DUAL REGULATOR HCAR-RELATED"/>
    <property type="match status" value="1"/>
</dbReference>
<proteinExistence type="inferred from homology"/>
<dbReference type="Proteomes" id="UP001165383">
    <property type="component" value="Unassembled WGS sequence"/>
</dbReference>
<evidence type="ECO:0000313" key="6">
    <source>
        <dbReference type="EMBL" id="MCL6741909.1"/>
    </source>
</evidence>
<organism evidence="6 7">
    <name type="scientific">Sphingomonas brevis</name>
    <dbReference type="NCBI Taxonomy" id="2908206"/>
    <lineage>
        <taxon>Bacteria</taxon>
        <taxon>Pseudomonadati</taxon>
        <taxon>Pseudomonadota</taxon>
        <taxon>Alphaproteobacteria</taxon>
        <taxon>Sphingomonadales</taxon>
        <taxon>Sphingomonadaceae</taxon>
        <taxon>Sphingomonas</taxon>
    </lineage>
</organism>
<dbReference type="CDD" id="cd05466">
    <property type="entry name" value="PBP2_LTTR_substrate"/>
    <property type="match status" value="1"/>
</dbReference>
<dbReference type="SUPFAM" id="SSF46785">
    <property type="entry name" value="Winged helix' DNA-binding domain"/>
    <property type="match status" value="1"/>
</dbReference>
<dbReference type="Pfam" id="PF03466">
    <property type="entry name" value="LysR_substrate"/>
    <property type="match status" value="1"/>
</dbReference>
<dbReference type="InterPro" id="IPR036390">
    <property type="entry name" value="WH_DNA-bd_sf"/>
</dbReference>
<dbReference type="Pfam" id="PF00126">
    <property type="entry name" value="HTH_1"/>
    <property type="match status" value="1"/>
</dbReference>
<comment type="similarity">
    <text evidence="1">Belongs to the LysR transcriptional regulatory family.</text>
</comment>
<reference evidence="6" key="1">
    <citation type="submission" date="2022-05" db="EMBL/GenBank/DDBJ databases">
        <authorList>
            <person name="Jo J.-H."/>
            <person name="Im W.-T."/>
        </authorList>
    </citation>
    <scope>NUCLEOTIDE SEQUENCE</scope>
    <source>
        <strain evidence="6">RB56-2</strain>
    </source>
</reference>
<evidence type="ECO:0000259" key="5">
    <source>
        <dbReference type="PROSITE" id="PS50931"/>
    </source>
</evidence>